<comment type="caution">
    <text evidence="1">The sequence shown here is derived from an EMBL/GenBank/DDBJ whole genome shotgun (WGS) entry which is preliminary data.</text>
</comment>
<organism evidence="1 2">
    <name type="scientific">Vicia faba</name>
    <name type="common">Broad bean</name>
    <name type="synonym">Faba vulgaris</name>
    <dbReference type="NCBI Taxonomy" id="3906"/>
    <lineage>
        <taxon>Eukaryota</taxon>
        <taxon>Viridiplantae</taxon>
        <taxon>Streptophyta</taxon>
        <taxon>Embryophyta</taxon>
        <taxon>Tracheophyta</taxon>
        <taxon>Spermatophyta</taxon>
        <taxon>Magnoliopsida</taxon>
        <taxon>eudicotyledons</taxon>
        <taxon>Gunneridae</taxon>
        <taxon>Pentapetalae</taxon>
        <taxon>rosids</taxon>
        <taxon>fabids</taxon>
        <taxon>Fabales</taxon>
        <taxon>Fabaceae</taxon>
        <taxon>Papilionoideae</taxon>
        <taxon>50 kb inversion clade</taxon>
        <taxon>NPAAA clade</taxon>
        <taxon>Hologalegina</taxon>
        <taxon>IRL clade</taxon>
        <taxon>Fabeae</taxon>
        <taxon>Vicia</taxon>
    </lineage>
</organism>
<dbReference type="Proteomes" id="UP001157006">
    <property type="component" value="Unassembled WGS sequence"/>
</dbReference>
<dbReference type="PANTHER" id="PTHR33526:SF4">
    <property type="entry name" value="OS07G0123800 PROTEIN"/>
    <property type="match status" value="1"/>
</dbReference>
<sequence>MRERASSKGTKAVRYMKAPLKMLIKVKDMYVRGMIRCSTGMAGMDTTMGYPTLNFTTPESFNLCSTISTTSDDDFKELVKSASLKIRPGGNNVDVGVKAMNVVPRRSRSVGMPTIKEEDEYEEEFEAGDDDGDIIVKINPLLSQSRSCVIHNGSSMF</sequence>
<dbReference type="EMBL" id="CATIWC010000927">
    <property type="protein sequence ID" value="CAI8583692.1"/>
    <property type="molecule type" value="Genomic_DNA"/>
</dbReference>
<name>A0AAV0YGQ3_VICFA</name>
<evidence type="ECO:0000313" key="2">
    <source>
        <dbReference type="Proteomes" id="UP001157006"/>
    </source>
</evidence>
<accession>A0AAV0YGQ3</accession>
<dbReference type="AlphaFoldDB" id="A0AAV0YGQ3"/>
<proteinExistence type="predicted"/>
<dbReference type="PANTHER" id="PTHR33526">
    <property type="entry name" value="OS07G0123800 PROTEIN"/>
    <property type="match status" value="1"/>
</dbReference>
<evidence type="ECO:0000313" key="1">
    <source>
        <dbReference type="EMBL" id="CAI8583692.1"/>
    </source>
</evidence>
<protein>
    <submittedName>
        <fullName evidence="1">Uncharacterized protein</fullName>
    </submittedName>
</protein>
<reference evidence="1 2" key="1">
    <citation type="submission" date="2023-01" db="EMBL/GenBank/DDBJ databases">
        <authorList>
            <person name="Kreplak J."/>
        </authorList>
    </citation>
    <scope>NUCLEOTIDE SEQUENCE [LARGE SCALE GENOMIC DNA]</scope>
</reference>
<keyword evidence="2" id="KW-1185">Reference proteome</keyword>
<gene>
    <name evidence="1" type="ORF">VFH_U038840</name>
</gene>